<dbReference type="OrthoDB" id="3934656at2759"/>
<dbReference type="PRINTS" id="PR00385">
    <property type="entry name" value="P450"/>
</dbReference>
<evidence type="ECO:0000256" key="1">
    <source>
        <dbReference type="ARBA" id="ARBA00022723"/>
    </source>
</evidence>
<evidence type="ECO:0000313" key="6">
    <source>
        <dbReference type="EMBL" id="GAN07522.1"/>
    </source>
</evidence>
<dbReference type="STRING" id="91626.A0A0C9MVJ8"/>
<organism evidence="6">
    <name type="scientific">Mucor ambiguus</name>
    <dbReference type="NCBI Taxonomy" id="91626"/>
    <lineage>
        <taxon>Eukaryota</taxon>
        <taxon>Fungi</taxon>
        <taxon>Fungi incertae sedis</taxon>
        <taxon>Mucoromycota</taxon>
        <taxon>Mucoromycotina</taxon>
        <taxon>Mucoromycetes</taxon>
        <taxon>Mucorales</taxon>
        <taxon>Mucorineae</taxon>
        <taxon>Mucoraceae</taxon>
        <taxon>Mucor</taxon>
    </lineage>
</organism>
<dbReference type="GO" id="GO:0016705">
    <property type="term" value="F:oxidoreductase activity, acting on paired donors, with incorporation or reduction of molecular oxygen"/>
    <property type="evidence" value="ECO:0007669"/>
    <property type="project" value="InterPro"/>
</dbReference>
<keyword evidence="3 4" id="KW-0408">Iron</keyword>
<dbReference type="Gene3D" id="1.10.630.10">
    <property type="entry name" value="Cytochrome P450"/>
    <property type="match status" value="1"/>
</dbReference>
<feature type="binding site" description="axial binding residue" evidence="4">
    <location>
        <position position="462"/>
    </location>
    <ligand>
        <name>heme</name>
        <dbReference type="ChEBI" id="CHEBI:30413"/>
    </ligand>
    <ligandPart>
        <name>Fe</name>
        <dbReference type="ChEBI" id="CHEBI:18248"/>
    </ligandPart>
</feature>
<dbReference type="InterPro" id="IPR017972">
    <property type="entry name" value="Cyt_P450_CS"/>
</dbReference>
<keyword evidence="1 4" id="KW-0479">Metal-binding</keyword>
<comment type="similarity">
    <text evidence="5">Belongs to the cytochrome P450 family.</text>
</comment>
<comment type="cofactor">
    <cofactor evidence="4">
        <name>heme</name>
        <dbReference type="ChEBI" id="CHEBI:30413"/>
    </cofactor>
</comment>
<dbReference type="PANTHER" id="PTHR46300:SF11">
    <property type="entry name" value="OXIDOREDUCTASE, PUTATIVE-RELATED"/>
    <property type="match status" value="1"/>
</dbReference>
<sequence>MEPTTHFFESIKLPHFEKEQALRIVSIATATAVLYQSYRYITADKTTKKPGLKEIPVAPSCYPYVGHAFSLGRIPSDTIRQWHKDCGPVIKIKLGRRVWITIADPALAHKVFVTHGAQTSYRPHLNFSHKLFSGGGKNIGFGQPGEIWNRNRAAAAYIFQPKQVEKYISFIKKEGVDMVQRLFDYTERDGTVDPFYHLKLNYLNCIFGKCFGRTFKNIEDEEFLEMTSMVENIMKYLAMESDLTNYFPFLERFDFLNGGIINKTQELMDKRHPLFMQYIAETESKEGHNYVKALNESEFDFSDDDKVLFMSEMVAAGSDNLAIATNWLIAMLCHQPEVQTKLHQELDLFISTHGRLPESHERANVPYCFATIREAMRWRSPTFFGISHSVIEDLVVDGYLFPKDSIISGDMMSLHMDPTFYENPEEFNPDRFLPNAKSLHAAATGKLEERDTFVFGFGRRLCPGIHLAEAELFYTTTQMLASCLFEPTSELPDLNTFRYSGNNILAMPFQVKITKRANSVV</sequence>
<protein>
    <submittedName>
        <fullName evidence="6">Cytochrome P450</fullName>
    </submittedName>
</protein>
<dbReference type="GO" id="GO:0004497">
    <property type="term" value="F:monooxygenase activity"/>
    <property type="evidence" value="ECO:0007669"/>
    <property type="project" value="UniProtKB-KW"/>
</dbReference>
<proteinExistence type="inferred from homology"/>
<keyword evidence="7" id="KW-1185">Reference proteome</keyword>
<keyword evidence="4 5" id="KW-0349">Heme</keyword>
<evidence type="ECO:0000256" key="3">
    <source>
        <dbReference type="ARBA" id="ARBA00023004"/>
    </source>
</evidence>
<reference evidence="6" key="1">
    <citation type="submission" date="2014-09" db="EMBL/GenBank/DDBJ databases">
        <title>Draft genome sequence of an oleaginous Mucoromycotina fungus Mucor ambiguus NBRC6742.</title>
        <authorList>
            <person name="Takeda I."/>
            <person name="Yamane N."/>
            <person name="Morita T."/>
            <person name="Tamano K."/>
            <person name="Machida M."/>
            <person name="Baker S."/>
            <person name="Koike H."/>
        </authorList>
    </citation>
    <scope>NUCLEOTIDE SEQUENCE</scope>
    <source>
        <strain evidence="6">NBRC 6742</strain>
    </source>
</reference>
<dbReference type="GO" id="GO:0020037">
    <property type="term" value="F:heme binding"/>
    <property type="evidence" value="ECO:0007669"/>
    <property type="project" value="InterPro"/>
</dbReference>
<dbReference type="PANTHER" id="PTHR46300">
    <property type="entry name" value="P450, PUTATIVE (EUROFUNG)-RELATED-RELATED"/>
    <property type="match status" value="1"/>
</dbReference>
<dbReference type="InterPro" id="IPR001128">
    <property type="entry name" value="Cyt_P450"/>
</dbReference>
<dbReference type="AlphaFoldDB" id="A0A0C9MVJ8"/>
<evidence type="ECO:0000256" key="5">
    <source>
        <dbReference type="RuleBase" id="RU000461"/>
    </source>
</evidence>
<dbReference type="GO" id="GO:0005506">
    <property type="term" value="F:iron ion binding"/>
    <property type="evidence" value="ECO:0007669"/>
    <property type="project" value="InterPro"/>
</dbReference>
<dbReference type="Proteomes" id="UP000053815">
    <property type="component" value="Unassembled WGS sequence"/>
</dbReference>
<accession>A0A0C9MVJ8</accession>
<name>A0A0C9MVJ8_9FUNG</name>
<dbReference type="Pfam" id="PF00067">
    <property type="entry name" value="p450"/>
    <property type="match status" value="1"/>
</dbReference>
<dbReference type="EMBL" id="DF836454">
    <property type="protein sequence ID" value="GAN07522.1"/>
    <property type="molecule type" value="Genomic_DNA"/>
</dbReference>
<evidence type="ECO:0000256" key="4">
    <source>
        <dbReference type="PIRSR" id="PIRSR602401-1"/>
    </source>
</evidence>
<dbReference type="PROSITE" id="PS00086">
    <property type="entry name" value="CYTOCHROME_P450"/>
    <property type="match status" value="1"/>
</dbReference>
<keyword evidence="2 5" id="KW-0560">Oxidoreductase</keyword>
<dbReference type="InterPro" id="IPR002401">
    <property type="entry name" value="Cyt_P450_E_grp-I"/>
</dbReference>
<keyword evidence="5" id="KW-0503">Monooxygenase</keyword>
<evidence type="ECO:0000256" key="2">
    <source>
        <dbReference type="ARBA" id="ARBA00023002"/>
    </source>
</evidence>
<dbReference type="InterPro" id="IPR050364">
    <property type="entry name" value="Cytochrome_P450_fung"/>
</dbReference>
<evidence type="ECO:0000313" key="7">
    <source>
        <dbReference type="Proteomes" id="UP000053815"/>
    </source>
</evidence>
<dbReference type="InterPro" id="IPR036396">
    <property type="entry name" value="Cyt_P450_sf"/>
</dbReference>
<dbReference type="SUPFAM" id="SSF48264">
    <property type="entry name" value="Cytochrome P450"/>
    <property type="match status" value="1"/>
</dbReference>
<dbReference type="PRINTS" id="PR00463">
    <property type="entry name" value="EP450I"/>
</dbReference>
<gene>
    <name evidence="6" type="ORF">MAM1_0165c07021</name>
</gene>